<feature type="compositionally biased region" description="Basic and acidic residues" evidence="1">
    <location>
        <begin position="342"/>
        <end position="364"/>
    </location>
</feature>
<feature type="region of interest" description="Disordered" evidence="1">
    <location>
        <begin position="423"/>
        <end position="498"/>
    </location>
</feature>
<sequence>MFPLFSPLFFSFFAVESVSGSSLLMSSGVADNAQYPYFPVLPSFLPTPPAVSGGSLWRDYERECLYEEELVKASSAAKHHDPQLQTGGVSRSDDGRRKWTMSKEIPQQSYEVLVNSLGEGAPDSSVFPRVQCESGVAAFDKHFALGDVAIREAEQTANVEVFCCEIAHEIVNGAASLYASRYLDSVLCGFTALTVWDELVHKVSTSFLPFDTSSGDTYPDSGVTFSFLTPQQPACPPAGKGGNAEGLTTASNVIPSAVPIDKYSRYIIARRTEEEGSSGVAPGDDIKKQVVKPTRRVSRDLAATKSNTAPPGSAGVVPKSTPVLSTVHKKNNGSSTRLTKKKQADAAVGKEPEVHDNVDPREESDPLTTALHQLPPKYFSSSTTGGGADEGLSAHTSNLGASASKKTHGKAATTMIEIEGGQVNKNKVGSSKPAVASSSKANNPAYKISKKRTSASGASDAVPKVVPSHSLEKTTGKKTRSAKTASDPPRPLSSANKFVVSKDADVDQNAICINPAPGVTVQTKHSGKGSKRLQN</sequence>
<keyword evidence="2" id="KW-0732">Signal</keyword>
<gene>
    <name evidence="3" type="ORF">ADEAN_000390100</name>
</gene>
<keyword evidence="4" id="KW-1185">Reference proteome</keyword>
<feature type="region of interest" description="Disordered" evidence="1">
    <location>
        <begin position="76"/>
        <end position="97"/>
    </location>
</feature>
<dbReference type="Proteomes" id="UP000515908">
    <property type="component" value="Chromosome 06"/>
</dbReference>
<dbReference type="OrthoDB" id="273436at2759"/>
<name>A0A7G2CA53_9TRYP</name>
<feature type="chain" id="PRO_5029015551" evidence="2">
    <location>
        <begin position="21"/>
        <end position="535"/>
    </location>
</feature>
<protein>
    <submittedName>
        <fullName evidence="3">Uncharacterized protein</fullName>
    </submittedName>
</protein>
<dbReference type="AlphaFoldDB" id="A0A7G2CA53"/>
<organism evidence="3 4">
    <name type="scientific">Angomonas deanei</name>
    <dbReference type="NCBI Taxonomy" id="59799"/>
    <lineage>
        <taxon>Eukaryota</taxon>
        <taxon>Discoba</taxon>
        <taxon>Euglenozoa</taxon>
        <taxon>Kinetoplastea</taxon>
        <taxon>Metakinetoplastina</taxon>
        <taxon>Trypanosomatida</taxon>
        <taxon>Trypanosomatidae</taxon>
        <taxon>Strigomonadinae</taxon>
        <taxon>Angomonas</taxon>
    </lineage>
</organism>
<evidence type="ECO:0000313" key="4">
    <source>
        <dbReference type="Proteomes" id="UP000515908"/>
    </source>
</evidence>
<dbReference type="EMBL" id="LR877150">
    <property type="protein sequence ID" value="CAD2216439.1"/>
    <property type="molecule type" value="Genomic_DNA"/>
</dbReference>
<reference evidence="3 4" key="1">
    <citation type="submission" date="2020-08" db="EMBL/GenBank/DDBJ databases">
        <authorList>
            <person name="Newling K."/>
            <person name="Davey J."/>
            <person name="Forrester S."/>
        </authorList>
    </citation>
    <scope>NUCLEOTIDE SEQUENCE [LARGE SCALE GENOMIC DNA]</scope>
    <source>
        <strain evidence="4">Crithidia deanei Carvalho (ATCC PRA-265)</strain>
    </source>
</reference>
<feature type="signal peptide" evidence="2">
    <location>
        <begin position="1"/>
        <end position="20"/>
    </location>
</feature>
<dbReference type="VEuPathDB" id="TriTrypDB:ADEAN_000390100"/>
<feature type="compositionally biased region" description="Low complexity" evidence="1">
    <location>
        <begin position="430"/>
        <end position="445"/>
    </location>
</feature>
<evidence type="ECO:0000256" key="1">
    <source>
        <dbReference type="SAM" id="MobiDB-lite"/>
    </source>
</evidence>
<accession>A0A7G2CA53</accession>
<feature type="region of interest" description="Disordered" evidence="1">
    <location>
        <begin position="273"/>
        <end position="407"/>
    </location>
</feature>
<evidence type="ECO:0000256" key="2">
    <source>
        <dbReference type="SAM" id="SignalP"/>
    </source>
</evidence>
<evidence type="ECO:0000313" key="3">
    <source>
        <dbReference type="EMBL" id="CAD2216439.1"/>
    </source>
</evidence>
<proteinExistence type="predicted"/>